<dbReference type="KEGG" id="ftv:CH67_2097"/>
<dbReference type="eggNOG" id="COG4966">
    <property type="taxonomic scope" value="Bacteria"/>
</dbReference>
<organism evidence="2">
    <name type="scientific">Francisella tularensis subsp. holarctica</name>
    <dbReference type="NCBI Taxonomy" id="119857"/>
    <lineage>
        <taxon>Bacteria</taxon>
        <taxon>Pseudomonadati</taxon>
        <taxon>Pseudomonadota</taxon>
        <taxon>Gammaproteobacteria</taxon>
        <taxon>Thiotrichales</taxon>
        <taxon>Francisellaceae</taxon>
        <taxon>Francisella</taxon>
    </lineage>
</organism>
<evidence type="ECO:0000313" key="2">
    <source>
        <dbReference type="EMBL" id="NDR88888.1"/>
    </source>
</evidence>
<keyword evidence="1" id="KW-0472">Membrane</keyword>
<dbReference type="EMBL" id="JAAGJP010000028">
    <property type="protein sequence ID" value="NDS68428.1"/>
    <property type="molecule type" value="Genomic_DNA"/>
</dbReference>
<sequence length="309" mass="34109">MSLKLSQKKLAGLTIIELLISTAIAVMILSALITTYIAVKSKYSEYKDKTTTEAKELLVKNIFYNFVKDVGFACKFGYSQQTYYDRTSDSLDSIFYSPAMIRVGRLPLATSSHFPQSLEDGCSGDCYQTGTDYIMIKKEESHSSLTQINSPSTTLHLRSVDVLTADDYLFLCNKNSINLVKASNINSGSSIVSLSQSPQGGDYYPGDYVGKYSLEILYVRDTGEQDSQGQDIYSLYVYIKDSGANGMSYELVRGVENLQVEYATVSNNVVTWNNVTTDIDINSTSHPALKISYSIAGQTFSKIISISVS</sequence>
<comment type="caution">
    <text evidence="2">The sequence shown here is derived from an EMBL/GenBank/DDBJ whole genome shotgun (WGS) entry which is preliminary data.</text>
</comment>
<dbReference type="AlphaFoldDB" id="A0A0B3VX91"/>
<reference evidence="2" key="1">
    <citation type="submission" date="2019-08" db="EMBL/GenBank/DDBJ databases">
        <authorList>
            <person name="Busch A."/>
        </authorList>
    </citation>
    <scope>NUCLEOTIDE SEQUENCE</scope>
    <source>
        <strain evidence="3">15T0085</strain>
        <strain evidence="2">17T1429</strain>
    </source>
</reference>
<evidence type="ECO:0000313" key="3">
    <source>
        <dbReference type="EMBL" id="NDS68428.1"/>
    </source>
</evidence>
<protein>
    <submittedName>
        <fullName evidence="2">Photosystem I protein M (PsaM)</fullName>
    </submittedName>
</protein>
<accession>A0A0B3VX91</accession>
<reference evidence="2" key="2">
    <citation type="submission" date="2020-02" db="EMBL/GenBank/DDBJ databases">
        <title>Using affinity propagation clustering for identifying bacterial clades and subclades with whole-genome sequences of Francisella tularensis.</title>
        <authorList>
            <person name="Homeier-Bachmann T."/>
            <person name="Abdel-Glil M.Y."/>
            <person name="Hackbart A."/>
            <person name="Hotzel H."/>
            <person name="Tomaso H."/>
        </authorList>
    </citation>
    <scope>NUCLEOTIDE SEQUENCE</scope>
    <source>
        <strain evidence="3">15T0085</strain>
        <strain evidence="2">17T1429</strain>
    </source>
</reference>
<dbReference type="HOGENOM" id="CLU_078190_0_0_6"/>
<keyword evidence="1" id="KW-0812">Transmembrane</keyword>
<keyword evidence="1" id="KW-1133">Transmembrane helix</keyword>
<dbReference type="OMA" id="YIMIKRE"/>
<proteinExistence type="predicted"/>
<dbReference type="KEGG" id="ftc:DA46_1051"/>
<name>A0A0B3VX91_FRATU</name>
<evidence type="ECO:0000256" key="1">
    <source>
        <dbReference type="SAM" id="Phobius"/>
    </source>
</evidence>
<gene>
    <name evidence="3" type="ORF">FWI86_05050</name>
    <name evidence="2" type="ORF">FWJ04_04245</name>
</gene>
<dbReference type="EMBL" id="JAAGKH010000025">
    <property type="protein sequence ID" value="NDR88888.1"/>
    <property type="molecule type" value="Genomic_DNA"/>
</dbReference>
<dbReference type="RefSeq" id="WP_003017145.1">
    <property type="nucleotide sequence ID" value="NZ_CP009693.1"/>
</dbReference>
<feature type="transmembrane region" description="Helical" evidence="1">
    <location>
        <begin position="12"/>
        <end position="39"/>
    </location>
</feature>